<evidence type="ECO:0000313" key="4">
    <source>
        <dbReference type="Proteomes" id="UP001355207"/>
    </source>
</evidence>
<evidence type="ECO:0008006" key="5">
    <source>
        <dbReference type="Google" id="ProtNLM"/>
    </source>
</evidence>
<dbReference type="GeneID" id="91096414"/>
<feature type="compositionally biased region" description="Polar residues" evidence="2">
    <location>
        <begin position="437"/>
        <end position="446"/>
    </location>
</feature>
<dbReference type="AlphaFoldDB" id="A0AAX4K1N2"/>
<keyword evidence="4" id="KW-1185">Reference proteome</keyword>
<feature type="region of interest" description="Disordered" evidence="2">
    <location>
        <begin position="437"/>
        <end position="459"/>
    </location>
</feature>
<proteinExistence type="predicted"/>
<gene>
    <name evidence="3" type="ORF">L201_005744</name>
</gene>
<dbReference type="Proteomes" id="UP001355207">
    <property type="component" value="Chromosome 7"/>
</dbReference>
<reference evidence="3 4" key="1">
    <citation type="submission" date="2024-01" db="EMBL/GenBank/DDBJ databases">
        <title>Comparative genomics of Cryptococcus and Kwoniella reveals pathogenesis evolution and contrasting modes of karyotype evolution via chromosome fusion or intercentromeric recombination.</title>
        <authorList>
            <person name="Coelho M.A."/>
            <person name="David-Palma M."/>
            <person name="Shea T."/>
            <person name="Bowers K."/>
            <person name="McGinley-Smith S."/>
            <person name="Mohammad A.W."/>
            <person name="Gnirke A."/>
            <person name="Yurkov A.M."/>
            <person name="Nowrousian M."/>
            <person name="Sun S."/>
            <person name="Cuomo C.A."/>
            <person name="Heitman J."/>
        </authorList>
    </citation>
    <scope>NUCLEOTIDE SEQUENCE [LARGE SCALE GENOMIC DNA]</scope>
    <source>
        <strain evidence="3 4">CBS 6074</strain>
    </source>
</reference>
<sequence>MPSKHHHCKAPKTSFLKQLATKGYSEIVDELVKYAAGHGYSYLPSQKGIPKRKSGYFTFSCSEYSTNLWQNKLGCNHILLFKITSLPLPHNEDSSGIYQFDETRSQLYHDRITERVSKEHHNKPKALRGSKISYTEPPLDEFDRDQESIEVVDNDSVSDQDEAESVHEGSAIYPAFSETPDIAFIEQLLQDKKEFRDIEHECNKYAKSQGYTYLHSRPSVPIDYRIDFNLCYSYSYHPTETEPYRTDCQHVLSFRSTTPKGSKSNPSAGHFILGNSADVLPHNHLPNQGFTEILGSTKENIIHESPLNQGSNLNRNSIRDSTMVEGQDGIKEDNVVQHDKAEPANCDKPDEEMLQIDGNHLKSQGENPCEELRLKTLELTNRNLSRRLAKIEIDLNSITQAFARLQVESEEICERRYRDLLSGYNQQKKEIRNLLNGKSRSNTNGNENDHNGQLGVEQTYKRKCEGGRRVIEENIEPNESGRISSEKRVRYGEE</sequence>
<feature type="region of interest" description="Disordered" evidence="2">
    <location>
        <begin position="471"/>
        <end position="494"/>
    </location>
</feature>
<evidence type="ECO:0000256" key="1">
    <source>
        <dbReference type="SAM" id="Coils"/>
    </source>
</evidence>
<organism evidence="3 4">
    <name type="scientific">Kwoniella dendrophila CBS 6074</name>
    <dbReference type="NCBI Taxonomy" id="1295534"/>
    <lineage>
        <taxon>Eukaryota</taxon>
        <taxon>Fungi</taxon>
        <taxon>Dikarya</taxon>
        <taxon>Basidiomycota</taxon>
        <taxon>Agaricomycotina</taxon>
        <taxon>Tremellomycetes</taxon>
        <taxon>Tremellales</taxon>
        <taxon>Cryptococcaceae</taxon>
        <taxon>Kwoniella</taxon>
    </lineage>
</organism>
<keyword evidence="1" id="KW-0175">Coiled coil</keyword>
<feature type="coiled-coil region" evidence="1">
    <location>
        <begin position="374"/>
        <end position="401"/>
    </location>
</feature>
<dbReference type="RefSeq" id="XP_066077570.1">
    <property type="nucleotide sequence ID" value="XM_066221473.1"/>
</dbReference>
<name>A0AAX4K1N2_9TREE</name>
<feature type="compositionally biased region" description="Basic and acidic residues" evidence="2">
    <location>
        <begin position="484"/>
        <end position="494"/>
    </location>
</feature>
<evidence type="ECO:0000256" key="2">
    <source>
        <dbReference type="SAM" id="MobiDB-lite"/>
    </source>
</evidence>
<evidence type="ECO:0000313" key="3">
    <source>
        <dbReference type="EMBL" id="WWC90807.1"/>
    </source>
</evidence>
<protein>
    <recommendedName>
        <fullName evidence="5">SWIM-type domain-containing protein</fullName>
    </recommendedName>
</protein>
<dbReference type="EMBL" id="CP144104">
    <property type="protein sequence ID" value="WWC90807.1"/>
    <property type="molecule type" value="Genomic_DNA"/>
</dbReference>
<accession>A0AAX4K1N2</accession>